<feature type="domain" description="HTH tetR-type" evidence="4">
    <location>
        <begin position="8"/>
        <end position="68"/>
    </location>
</feature>
<sequence length="197" mass="21501">MSIRLSAPARREQLLDVALQVFARQGYHGASMNDVADAAGVTKPVVYQHFDSKRELYLALLDEVGNRLLTAITKATAGASAGKHQTELGFRAYFRWVADDHDAFLLLFGSGARRDEEFNDAVRKVTAAVAEAIKPLIAADIDPEHQRTVAHGLVGLSEGVSRRLVDNHTDFDPDLLARQVSDLAWAGLRAVGRAGQR</sequence>
<evidence type="ECO:0000256" key="2">
    <source>
        <dbReference type="ARBA" id="ARBA00023125"/>
    </source>
</evidence>
<dbReference type="AlphaFoldDB" id="A0A6J7CQP1"/>
<dbReference type="Pfam" id="PF00440">
    <property type="entry name" value="TetR_N"/>
    <property type="match status" value="1"/>
</dbReference>
<name>A0A6J7CQP1_9ZZZZ</name>
<dbReference type="InterPro" id="IPR001647">
    <property type="entry name" value="HTH_TetR"/>
</dbReference>
<dbReference type="PANTHER" id="PTHR30055">
    <property type="entry name" value="HTH-TYPE TRANSCRIPTIONAL REGULATOR RUTR"/>
    <property type="match status" value="1"/>
</dbReference>
<dbReference type="GO" id="GO:0000976">
    <property type="term" value="F:transcription cis-regulatory region binding"/>
    <property type="evidence" value="ECO:0007669"/>
    <property type="project" value="TreeGrafter"/>
</dbReference>
<keyword evidence="3" id="KW-0804">Transcription</keyword>
<dbReference type="GO" id="GO:0003700">
    <property type="term" value="F:DNA-binding transcription factor activity"/>
    <property type="evidence" value="ECO:0007669"/>
    <property type="project" value="TreeGrafter"/>
</dbReference>
<dbReference type="FunFam" id="1.10.10.60:FF:000141">
    <property type="entry name" value="TetR family transcriptional regulator"/>
    <property type="match status" value="1"/>
</dbReference>
<accession>A0A6J7CQP1</accession>
<keyword evidence="1" id="KW-0805">Transcription regulation</keyword>
<dbReference type="SUPFAM" id="SSF46689">
    <property type="entry name" value="Homeodomain-like"/>
    <property type="match status" value="1"/>
</dbReference>
<proteinExistence type="predicted"/>
<dbReference type="InterPro" id="IPR050109">
    <property type="entry name" value="HTH-type_TetR-like_transc_reg"/>
</dbReference>
<evidence type="ECO:0000256" key="1">
    <source>
        <dbReference type="ARBA" id="ARBA00023015"/>
    </source>
</evidence>
<dbReference type="PANTHER" id="PTHR30055:SF160">
    <property type="entry name" value="TRANSCRIPTIONAL REGULATORY PROTEIN (PROBABLY ASNC-FAMILY)-RELATED"/>
    <property type="match status" value="1"/>
</dbReference>
<dbReference type="SUPFAM" id="SSF48498">
    <property type="entry name" value="Tetracyclin repressor-like, C-terminal domain"/>
    <property type="match status" value="1"/>
</dbReference>
<evidence type="ECO:0000256" key="3">
    <source>
        <dbReference type="ARBA" id="ARBA00023163"/>
    </source>
</evidence>
<dbReference type="Pfam" id="PF21943">
    <property type="entry name" value="TetR_C_46"/>
    <property type="match status" value="1"/>
</dbReference>
<evidence type="ECO:0000259" key="4">
    <source>
        <dbReference type="PROSITE" id="PS50977"/>
    </source>
</evidence>
<dbReference type="InterPro" id="IPR054129">
    <property type="entry name" value="DesT_TetR_C"/>
</dbReference>
<protein>
    <submittedName>
        <fullName evidence="5">Unannotated protein</fullName>
    </submittedName>
</protein>
<dbReference type="Gene3D" id="1.10.357.10">
    <property type="entry name" value="Tetracycline Repressor, domain 2"/>
    <property type="match status" value="1"/>
</dbReference>
<dbReference type="PRINTS" id="PR00455">
    <property type="entry name" value="HTHTETR"/>
</dbReference>
<dbReference type="InterPro" id="IPR009057">
    <property type="entry name" value="Homeodomain-like_sf"/>
</dbReference>
<dbReference type="PROSITE" id="PS50977">
    <property type="entry name" value="HTH_TETR_2"/>
    <property type="match status" value="1"/>
</dbReference>
<organism evidence="5">
    <name type="scientific">freshwater metagenome</name>
    <dbReference type="NCBI Taxonomy" id="449393"/>
    <lineage>
        <taxon>unclassified sequences</taxon>
        <taxon>metagenomes</taxon>
        <taxon>ecological metagenomes</taxon>
    </lineage>
</organism>
<dbReference type="InterPro" id="IPR036271">
    <property type="entry name" value="Tet_transcr_reg_TetR-rel_C_sf"/>
</dbReference>
<keyword evidence="2" id="KW-0238">DNA-binding</keyword>
<dbReference type="InterPro" id="IPR023772">
    <property type="entry name" value="DNA-bd_HTH_TetR-type_CS"/>
</dbReference>
<evidence type="ECO:0000313" key="5">
    <source>
        <dbReference type="EMBL" id="CAB4860106.1"/>
    </source>
</evidence>
<gene>
    <name evidence="5" type="ORF">UFOPK3376_00208</name>
</gene>
<reference evidence="5" key="1">
    <citation type="submission" date="2020-05" db="EMBL/GenBank/DDBJ databases">
        <authorList>
            <person name="Chiriac C."/>
            <person name="Salcher M."/>
            <person name="Ghai R."/>
            <person name="Kavagutti S V."/>
        </authorList>
    </citation>
    <scope>NUCLEOTIDE SEQUENCE</scope>
</reference>
<dbReference type="PROSITE" id="PS01081">
    <property type="entry name" value="HTH_TETR_1"/>
    <property type="match status" value="1"/>
</dbReference>
<dbReference type="EMBL" id="CAFBLP010000003">
    <property type="protein sequence ID" value="CAB4860106.1"/>
    <property type="molecule type" value="Genomic_DNA"/>
</dbReference>